<sequence length="110" mass="11869">MTWWTTTTKLTKVVSHRSSDGQNLMSLSGGERRPSRRRQSVISRTAGDSRQQGLTTVVLHKLTMATTVVVKPNPGPSYRIVTKGTTVVGVGVPPGWLAIRQQLRGGGSIS</sequence>
<gene>
    <name evidence="2" type="ORF">SBAD_LOCUS10647</name>
</gene>
<dbReference type="Proteomes" id="UP000270296">
    <property type="component" value="Unassembled WGS sequence"/>
</dbReference>
<reference evidence="4" key="1">
    <citation type="submission" date="2016-06" db="UniProtKB">
        <authorList>
            <consortium name="WormBaseParasite"/>
        </authorList>
    </citation>
    <scope>IDENTIFICATION</scope>
</reference>
<accession>A0A183J449</accession>
<protein>
    <submittedName>
        <fullName evidence="2 4">Uncharacterized protein</fullName>
    </submittedName>
</protein>
<evidence type="ECO:0000313" key="3">
    <source>
        <dbReference type="Proteomes" id="UP000270296"/>
    </source>
</evidence>
<feature type="region of interest" description="Disordered" evidence="1">
    <location>
        <begin position="12"/>
        <end position="49"/>
    </location>
</feature>
<organism evidence="4">
    <name type="scientific">Soboliphyme baturini</name>
    <dbReference type="NCBI Taxonomy" id="241478"/>
    <lineage>
        <taxon>Eukaryota</taxon>
        <taxon>Metazoa</taxon>
        <taxon>Ecdysozoa</taxon>
        <taxon>Nematoda</taxon>
        <taxon>Enoplea</taxon>
        <taxon>Dorylaimia</taxon>
        <taxon>Dioctophymatida</taxon>
        <taxon>Dioctophymatoidea</taxon>
        <taxon>Soboliphymatidae</taxon>
        <taxon>Soboliphyme</taxon>
    </lineage>
</organism>
<reference evidence="2 3" key="2">
    <citation type="submission" date="2018-11" db="EMBL/GenBank/DDBJ databases">
        <authorList>
            <consortium name="Pathogen Informatics"/>
        </authorList>
    </citation>
    <scope>NUCLEOTIDE SEQUENCE [LARGE SCALE GENOMIC DNA]</scope>
</reference>
<proteinExistence type="predicted"/>
<dbReference type="WBParaSite" id="SBAD_0001101701-mRNA-1">
    <property type="protein sequence ID" value="SBAD_0001101701-mRNA-1"/>
    <property type="gene ID" value="SBAD_0001101701"/>
</dbReference>
<evidence type="ECO:0000313" key="2">
    <source>
        <dbReference type="EMBL" id="VDP33512.1"/>
    </source>
</evidence>
<dbReference type="EMBL" id="UZAM01014364">
    <property type="protein sequence ID" value="VDP33512.1"/>
    <property type="molecule type" value="Genomic_DNA"/>
</dbReference>
<evidence type="ECO:0000256" key="1">
    <source>
        <dbReference type="SAM" id="MobiDB-lite"/>
    </source>
</evidence>
<dbReference type="AlphaFoldDB" id="A0A183J449"/>
<name>A0A183J449_9BILA</name>
<keyword evidence="3" id="KW-1185">Reference proteome</keyword>
<feature type="compositionally biased region" description="Polar residues" evidence="1">
    <location>
        <begin position="40"/>
        <end position="49"/>
    </location>
</feature>
<evidence type="ECO:0000313" key="4">
    <source>
        <dbReference type="WBParaSite" id="SBAD_0001101701-mRNA-1"/>
    </source>
</evidence>